<accession>A0A8S5MXG3</accession>
<name>A0A8S5MXG3_9CAUD</name>
<reference evidence="1" key="1">
    <citation type="journal article" date="2021" name="Proc. Natl. Acad. Sci. U.S.A.">
        <title>A Catalog of Tens of Thousands of Viruses from Human Metagenomes Reveals Hidden Associations with Chronic Diseases.</title>
        <authorList>
            <person name="Tisza M.J."/>
            <person name="Buck C.B."/>
        </authorList>
    </citation>
    <scope>NUCLEOTIDE SEQUENCE</scope>
    <source>
        <strain evidence="1">Ctio73</strain>
    </source>
</reference>
<dbReference type="EMBL" id="BK015009">
    <property type="protein sequence ID" value="DAD86896.1"/>
    <property type="molecule type" value="Genomic_DNA"/>
</dbReference>
<protein>
    <submittedName>
        <fullName evidence="1">Uncharacterized protein</fullName>
    </submittedName>
</protein>
<sequence length="37" mass="3771">MAKITVTADRGVSAETLAVAADAIREALRSKPTDGAN</sequence>
<organism evidence="1">
    <name type="scientific">Siphoviridae sp. ctio73</name>
    <dbReference type="NCBI Taxonomy" id="2826435"/>
    <lineage>
        <taxon>Viruses</taxon>
        <taxon>Duplodnaviria</taxon>
        <taxon>Heunggongvirae</taxon>
        <taxon>Uroviricota</taxon>
        <taxon>Caudoviricetes</taxon>
    </lineage>
</organism>
<evidence type="ECO:0000313" key="1">
    <source>
        <dbReference type="EMBL" id="DAD86896.1"/>
    </source>
</evidence>
<proteinExistence type="predicted"/>